<evidence type="ECO:0000313" key="2">
    <source>
        <dbReference type="Proteomes" id="UP000789702"/>
    </source>
</evidence>
<reference evidence="1" key="1">
    <citation type="submission" date="2021-06" db="EMBL/GenBank/DDBJ databases">
        <authorList>
            <person name="Kallberg Y."/>
            <person name="Tangrot J."/>
            <person name="Rosling A."/>
        </authorList>
    </citation>
    <scope>NUCLEOTIDE SEQUENCE</scope>
    <source>
        <strain evidence="1">IL203A</strain>
    </source>
</reference>
<comment type="caution">
    <text evidence="1">The sequence shown here is derived from an EMBL/GenBank/DDBJ whole genome shotgun (WGS) entry which is preliminary data.</text>
</comment>
<feature type="non-terminal residue" evidence="1">
    <location>
        <position position="85"/>
    </location>
</feature>
<name>A0ACA9P2V2_9GLOM</name>
<feature type="non-terminal residue" evidence="1">
    <location>
        <position position="1"/>
    </location>
</feature>
<evidence type="ECO:0000313" key="1">
    <source>
        <dbReference type="EMBL" id="CAG8686655.1"/>
    </source>
</evidence>
<organism evidence="1 2">
    <name type="scientific">Dentiscutata heterogama</name>
    <dbReference type="NCBI Taxonomy" id="1316150"/>
    <lineage>
        <taxon>Eukaryota</taxon>
        <taxon>Fungi</taxon>
        <taxon>Fungi incertae sedis</taxon>
        <taxon>Mucoromycota</taxon>
        <taxon>Glomeromycotina</taxon>
        <taxon>Glomeromycetes</taxon>
        <taxon>Diversisporales</taxon>
        <taxon>Gigasporaceae</taxon>
        <taxon>Dentiscutata</taxon>
    </lineage>
</organism>
<gene>
    <name evidence="1" type="ORF">DHETER_LOCUS10986</name>
</gene>
<dbReference type="Proteomes" id="UP000789702">
    <property type="component" value="Unassembled WGS sequence"/>
</dbReference>
<proteinExistence type="predicted"/>
<accession>A0ACA9P2V2</accession>
<dbReference type="EMBL" id="CAJVPU010022807">
    <property type="protein sequence ID" value="CAG8686655.1"/>
    <property type="molecule type" value="Genomic_DNA"/>
</dbReference>
<protein>
    <submittedName>
        <fullName evidence="1">15238_t:CDS:1</fullName>
    </submittedName>
</protein>
<sequence length="85" mass="9668">NQIQLEESAAISDFPLKIGWALLSNQKLGKRGSGKRISETIKKYLEAFFVADDQNKNKRMTGAEMVEELNKLVAEREIDDEEVLQ</sequence>
<keyword evidence="2" id="KW-1185">Reference proteome</keyword>